<gene>
    <name evidence="9" type="ORF">AWW66_00340</name>
</gene>
<comment type="catalytic activity">
    <reaction evidence="1">
        <text>Hydrolysis of terminal non-reducing alpha-L-rhamnose residues in alpha-L-rhamnosides.</text>
        <dbReference type="EC" id="3.2.1.40"/>
    </reaction>
</comment>
<dbReference type="Gene3D" id="1.50.10.10">
    <property type="match status" value="1"/>
</dbReference>
<evidence type="ECO:0000313" key="9">
    <source>
        <dbReference type="EMBL" id="KXK63937.1"/>
    </source>
</evidence>
<feature type="domain" description="Bacterial alpha-L-rhamnosidase N-terminal" evidence="6">
    <location>
        <begin position="202"/>
        <end position="275"/>
    </location>
</feature>
<dbReference type="AlphaFoldDB" id="A0A136PZX0"/>
<dbReference type="InterPro" id="IPR016007">
    <property type="entry name" value="Alpha_rhamnosid"/>
</dbReference>
<dbReference type="GO" id="GO:0030596">
    <property type="term" value="F:alpha-L-rhamnosidase activity"/>
    <property type="evidence" value="ECO:0007669"/>
    <property type="project" value="UniProtKB-EC"/>
</dbReference>
<dbReference type="Pfam" id="PF17389">
    <property type="entry name" value="Bac_rhamnosid6H"/>
    <property type="match status" value="1"/>
</dbReference>
<dbReference type="InterPro" id="IPR008902">
    <property type="entry name" value="Rhamnosid_concanavalin"/>
</dbReference>
<dbReference type="InterPro" id="IPR035398">
    <property type="entry name" value="Bac_rhamnosid_C"/>
</dbReference>
<name>A0A136PZX0_9ACTN</name>
<organism evidence="9 10">
    <name type="scientific">Micromonospora rosaria</name>
    <dbReference type="NCBI Taxonomy" id="47874"/>
    <lineage>
        <taxon>Bacteria</taxon>
        <taxon>Bacillati</taxon>
        <taxon>Actinomycetota</taxon>
        <taxon>Actinomycetes</taxon>
        <taxon>Micromonosporales</taxon>
        <taxon>Micromonosporaceae</taxon>
        <taxon>Micromonospora</taxon>
    </lineage>
</organism>
<dbReference type="InterPro" id="IPR012341">
    <property type="entry name" value="6hp_glycosidase-like_sf"/>
</dbReference>
<evidence type="ECO:0000256" key="1">
    <source>
        <dbReference type="ARBA" id="ARBA00001445"/>
    </source>
</evidence>
<evidence type="ECO:0000259" key="5">
    <source>
        <dbReference type="Pfam" id="PF05592"/>
    </source>
</evidence>
<feature type="compositionally biased region" description="Polar residues" evidence="4">
    <location>
        <begin position="537"/>
        <end position="546"/>
    </location>
</feature>
<evidence type="ECO:0000256" key="2">
    <source>
        <dbReference type="ARBA" id="ARBA00012652"/>
    </source>
</evidence>
<dbReference type="InterPro" id="IPR013737">
    <property type="entry name" value="Bac_rhamnosid_N"/>
</dbReference>
<keyword evidence="10" id="KW-1185">Reference proteome</keyword>
<dbReference type="Pfam" id="PF17390">
    <property type="entry name" value="Bac_rhamnosid_C"/>
    <property type="match status" value="1"/>
</dbReference>
<dbReference type="RefSeq" id="WP_067359249.1">
    <property type="nucleotide sequence ID" value="NZ_JBIUBN010000012.1"/>
</dbReference>
<evidence type="ECO:0000259" key="6">
    <source>
        <dbReference type="Pfam" id="PF08531"/>
    </source>
</evidence>
<dbReference type="Proteomes" id="UP000070620">
    <property type="component" value="Unassembled WGS sequence"/>
</dbReference>
<sequence length="1067" mass="114657">MPSTRRTSTVLIGAGLALVLAAPPFVTGALGSGPPTGKPGNVEVLGLAVDGRPDSPRGLGNPRPTLSWQFVETPRSRSHPCHRPNARTACPGDRQTAYEVQAAESESKLHAGRLIWSSGKVTGTEQRAVFGTALRSRATVVWRVRVWDADRQVSGWSTPASWTMGLLDQSDWGDARWIDYPDRQENQPLPIFARRFDVPRGKKVSAATLHLSGVGLHHATVNGKALTDEVLAPGNSNYQLSSEYRTYDLTRVVRSGSNTVGVELGNGTAYVRRSVTNPAVGRTSPYSWWQSQLKGAGVLAADVPAGATTVTLDAVTGYHVGGTINIDTGGGGDRLESRTITAIGTAGADGTGITFTPALSSAHRAGAKVTGSGNSLAASDPSAGAAVTPRFIGRLEITYQDGSRAVVTDRSWRTALGPLVTDAWYAGSDYDARREQPGWNEAGSNLTATATRRDGSPTGWTAAGIAPPPNLTTRLVARAAEPIVEWERFTPTSVTNPAPGTWVFDFGQNIVGWPELDLRRVPAGTTVRMSPAESLNPDGTVNQSSLGPGGRDTDLFNTYTAYGAPRGETWHPKFTYFGMQWVQVTGLPEGYVPTRDLVTGVRLQAATPVASTFTSSDARINRIHRMSRYSIAGNTMSVFTDCPGREKLSYPADYTMPMGAIHRNFDLTAYLRTSMHHLVEGQSVADTPMAGNVALKTPVYDWGYTGNFGDEINWGNAIVLVPAMLYELYGDTQTMRTYYDRMVKFVDYIQREKVGTGDNQHIVNAALADWVSAEQTSGRIAGTWGYYIMITKMAMMAEVTGRTADATRYTALAAEIRTAFNRAFFNDTLGYYTATGNAGTGGATQAAQALALDAGLVPDDKRQGVLDQLVRNIYEFHPNGDGPHFSGGTIGMAPIVRALAAAGRDDVLWDLLQEDTEPSYGFFLQSTPANPGGFTTIGERWTRGSSKNHMILAQIEEWFQSGVAGIRAAEGAVAYERLVFQPKAVGDLTFAEGSYTTPRGTAGSAWRKSTQRFTLTVTVPTNTTAEVWVPTGTGQQVRTPARATFQRVEAGYTVFSVPSGTFTFTAA</sequence>
<dbReference type="EC" id="3.2.1.40" evidence="2"/>
<accession>A0A136PZX0</accession>
<dbReference type="GO" id="GO:0005975">
    <property type="term" value="P:carbohydrate metabolic process"/>
    <property type="evidence" value="ECO:0007669"/>
    <property type="project" value="InterPro"/>
</dbReference>
<keyword evidence="3" id="KW-0378">Hydrolase</keyword>
<evidence type="ECO:0000313" key="10">
    <source>
        <dbReference type="Proteomes" id="UP000070620"/>
    </source>
</evidence>
<dbReference type="InterPro" id="IPR008928">
    <property type="entry name" value="6-hairpin_glycosidase_sf"/>
</dbReference>
<feature type="domain" description="Alpha-L-rhamnosidase C-terminal" evidence="8">
    <location>
        <begin position="965"/>
        <end position="1039"/>
    </location>
</feature>
<feature type="domain" description="Bacterial alpha-L-rhamnosidase N-terminal" evidence="6">
    <location>
        <begin position="388"/>
        <end position="446"/>
    </location>
</feature>
<dbReference type="Pfam" id="PF25788">
    <property type="entry name" value="Ig_Rha78A_N"/>
    <property type="match status" value="1"/>
</dbReference>
<feature type="domain" description="Alpha-L-rhamnosidase six-hairpin glycosidase" evidence="7">
    <location>
        <begin position="610"/>
        <end position="961"/>
    </location>
</feature>
<dbReference type="PANTHER" id="PTHR33307">
    <property type="entry name" value="ALPHA-RHAMNOSIDASE (EUROFUNG)"/>
    <property type="match status" value="1"/>
</dbReference>
<dbReference type="Gene3D" id="2.60.40.10">
    <property type="entry name" value="Immunoglobulins"/>
    <property type="match status" value="1"/>
</dbReference>
<dbReference type="SUPFAM" id="SSF48208">
    <property type="entry name" value="Six-hairpin glycosidases"/>
    <property type="match status" value="1"/>
</dbReference>
<dbReference type="EMBL" id="LRQV01000001">
    <property type="protein sequence ID" value="KXK63937.1"/>
    <property type="molecule type" value="Genomic_DNA"/>
</dbReference>
<evidence type="ECO:0000259" key="8">
    <source>
        <dbReference type="Pfam" id="PF17390"/>
    </source>
</evidence>
<evidence type="ECO:0000256" key="4">
    <source>
        <dbReference type="SAM" id="MobiDB-lite"/>
    </source>
</evidence>
<feature type="region of interest" description="Disordered" evidence="4">
    <location>
        <begin position="529"/>
        <end position="550"/>
    </location>
</feature>
<dbReference type="InterPro" id="IPR035396">
    <property type="entry name" value="Bac_rhamnosid6H"/>
</dbReference>
<reference evidence="9 10" key="1">
    <citation type="submission" date="2016-01" db="EMBL/GenBank/DDBJ databases">
        <title>Whole genome sequence and analysis of Micromonospora rosaria DSM 803, which can produce antibacterial substance rosamicin.</title>
        <authorList>
            <person name="Yang H."/>
            <person name="He X."/>
            <person name="Zhu D."/>
        </authorList>
    </citation>
    <scope>NUCLEOTIDE SEQUENCE [LARGE SCALE GENOMIC DNA]</scope>
    <source>
        <strain evidence="9 10">DSM 803</strain>
    </source>
</reference>
<dbReference type="PIRSF" id="PIRSF010631">
    <property type="entry name" value="A-rhamnsds"/>
    <property type="match status" value="1"/>
</dbReference>
<feature type="domain" description="Alpha-L-rhamnosidase concanavalin-like" evidence="5">
    <location>
        <begin position="498"/>
        <end position="601"/>
    </location>
</feature>
<proteinExistence type="predicted"/>
<evidence type="ECO:0000259" key="7">
    <source>
        <dbReference type="Pfam" id="PF17389"/>
    </source>
</evidence>
<dbReference type="Pfam" id="PF08531">
    <property type="entry name" value="Bac_rhamnosid_N"/>
    <property type="match status" value="2"/>
</dbReference>
<comment type="caution">
    <text evidence="9">The sequence shown here is derived from an EMBL/GenBank/DDBJ whole genome shotgun (WGS) entry which is preliminary data.</text>
</comment>
<dbReference type="Pfam" id="PF05592">
    <property type="entry name" value="Bac_rhamnosid"/>
    <property type="match status" value="1"/>
</dbReference>
<dbReference type="PANTHER" id="PTHR33307:SF11">
    <property type="entry name" value="ALPHA-L-RHAMNOSIDASE"/>
    <property type="match status" value="1"/>
</dbReference>
<dbReference type="InterPro" id="IPR013783">
    <property type="entry name" value="Ig-like_fold"/>
</dbReference>
<protein>
    <recommendedName>
        <fullName evidence="2">alpha-L-rhamnosidase</fullName>
        <ecNumber evidence="2">3.2.1.40</ecNumber>
    </recommendedName>
</protein>
<evidence type="ECO:0000256" key="3">
    <source>
        <dbReference type="ARBA" id="ARBA00022801"/>
    </source>
</evidence>
<dbReference type="Gene3D" id="2.60.420.10">
    <property type="entry name" value="Maltose phosphorylase, domain 3"/>
    <property type="match status" value="1"/>
</dbReference>
<dbReference type="Gene3D" id="2.60.120.260">
    <property type="entry name" value="Galactose-binding domain-like"/>
    <property type="match status" value="3"/>
</dbReference>